<evidence type="ECO:0000313" key="2">
    <source>
        <dbReference type="EMBL" id="PNR29691.1"/>
    </source>
</evidence>
<accession>A0A2K1IK91</accession>
<reference evidence="3" key="3">
    <citation type="submission" date="2020-12" db="UniProtKB">
        <authorList>
            <consortium name="EnsemblPlants"/>
        </authorList>
    </citation>
    <scope>IDENTIFICATION</scope>
</reference>
<evidence type="ECO:0000256" key="1">
    <source>
        <dbReference type="SAM" id="SignalP"/>
    </source>
</evidence>
<evidence type="ECO:0000313" key="3">
    <source>
        <dbReference type="EnsemblPlants" id="PAC:32950789.CDS.1"/>
    </source>
</evidence>
<protein>
    <recommendedName>
        <fullName evidence="5">Secreted protein</fullName>
    </recommendedName>
</protein>
<feature type="signal peptide" evidence="1">
    <location>
        <begin position="1"/>
        <end position="15"/>
    </location>
</feature>
<name>A0A2K1IK91_PHYPA</name>
<evidence type="ECO:0008006" key="5">
    <source>
        <dbReference type="Google" id="ProtNLM"/>
    </source>
</evidence>
<proteinExistence type="predicted"/>
<dbReference type="Gramene" id="Pp3c23_21477V3.1">
    <property type="protein sequence ID" value="PAC:32950789.CDS.1"/>
    <property type="gene ID" value="Pp3c23_21477"/>
</dbReference>
<dbReference type="EMBL" id="ABEU02000023">
    <property type="protein sequence ID" value="PNR29691.1"/>
    <property type="molecule type" value="Genomic_DNA"/>
</dbReference>
<feature type="chain" id="PRO_5036042732" description="Secreted protein" evidence="1">
    <location>
        <begin position="16"/>
        <end position="101"/>
    </location>
</feature>
<reference evidence="2 4" key="2">
    <citation type="journal article" date="2018" name="Plant J.">
        <title>The Physcomitrella patens chromosome-scale assembly reveals moss genome structure and evolution.</title>
        <authorList>
            <person name="Lang D."/>
            <person name="Ullrich K.K."/>
            <person name="Murat F."/>
            <person name="Fuchs J."/>
            <person name="Jenkins J."/>
            <person name="Haas F.B."/>
            <person name="Piednoel M."/>
            <person name="Gundlach H."/>
            <person name="Van Bel M."/>
            <person name="Meyberg R."/>
            <person name="Vives C."/>
            <person name="Morata J."/>
            <person name="Symeonidi A."/>
            <person name="Hiss M."/>
            <person name="Muchero W."/>
            <person name="Kamisugi Y."/>
            <person name="Saleh O."/>
            <person name="Blanc G."/>
            <person name="Decker E.L."/>
            <person name="van Gessel N."/>
            <person name="Grimwood J."/>
            <person name="Hayes R.D."/>
            <person name="Graham S.W."/>
            <person name="Gunter L.E."/>
            <person name="McDaniel S.F."/>
            <person name="Hoernstein S.N.W."/>
            <person name="Larsson A."/>
            <person name="Li F.W."/>
            <person name="Perroud P.F."/>
            <person name="Phillips J."/>
            <person name="Ranjan P."/>
            <person name="Rokshar D.S."/>
            <person name="Rothfels C.J."/>
            <person name="Schneider L."/>
            <person name="Shu S."/>
            <person name="Stevenson D.W."/>
            <person name="Thummler F."/>
            <person name="Tillich M."/>
            <person name="Villarreal Aguilar J.C."/>
            <person name="Widiez T."/>
            <person name="Wong G.K."/>
            <person name="Wymore A."/>
            <person name="Zhang Y."/>
            <person name="Zimmer A.D."/>
            <person name="Quatrano R.S."/>
            <person name="Mayer K.F.X."/>
            <person name="Goodstein D."/>
            <person name="Casacuberta J.M."/>
            <person name="Vandepoele K."/>
            <person name="Reski R."/>
            <person name="Cuming A.C."/>
            <person name="Tuskan G.A."/>
            <person name="Maumus F."/>
            <person name="Salse J."/>
            <person name="Schmutz J."/>
            <person name="Rensing S.A."/>
        </authorList>
    </citation>
    <scope>NUCLEOTIDE SEQUENCE [LARGE SCALE GENOMIC DNA]</scope>
    <source>
        <strain evidence="3 4">cv. Gransden 2004</strain>
    </source>
</reference>
<keyword evidence="1" id="KW-0732">Signal</keyword>
<evidence type="ECO:0000313" key="4">
    <source>
        <dbReference type="Proteomes" id="UP000006727"/>
    </source>
</evidence>
<reference evidence="2 4" key="1">
    <citation type="journal article" date="2008" name="Science">
        <title>The Physcomitrella genome reveals evolutionary insights into the conquest of land by plants.</title>
        <authorList>
            <person name="Rensing S."/>
            <person name="Lang D."/>
            <person name="Zimmer A."/>
            <person name="Terry A."/>
            <person name="Salamov A."/>
            <person name="Shapiro H."/>
            <person name="Nishiyama T."/>
            <person name="Perroud P.-F."/>
            <person name="Lindquist E."/>
            <person name="Kamisugi Y."/>
            <person name="Tanahashi T."/>
            <person name="Sakakibara K."/>
            <person name="Fujita T."/>
            <person name="Oishi K."/>
            <person name="Shin-I T."/>
            <person name="Kuroki Y."/>
            <person name="Toyoda A."/>
            <person name="Suzuki Y."/>
            <person name="Hashimoto A."/>
            <person name="Yamaguchi K."/>
            <person name="Sugano A."/>
            <person name="Kohara Y."/>
            <person name="Fujiyama A."/>
            <person name="Anterola A."/>
            <person name="Aoki S."/>
            <person name="Ashton N."/>
            <person name="Barbazuk W.B."/>
            <person name="Barker E."/>
            <person name="Bennetzen J."/>
            <person name="Bezanilla M."/>
            <person name="Blankenship R."/>
            <person name="Cho S.H."/>
            <person name="Dutcher S."/>
            <person name="Estelle M."/>
            <person name="Fawcett J.A."/>
            <person name="Gundlach H."/>
            <person name="Hanada K."/>
            <person name="Heyl A."/>
            <person name="Hicks K.A."/>
            <person name="Hugh J."/>
            <person name="Lohr M."/>
            <person name="Mayer K."/>
            <person name="Melkozernov A."/>
            <person name="Murata T."/>
            <person name="Nelson D."/>
            <person name="Pils B."/>
            <person name="Prigge M."/>
            <person name="Reiss B."/>
            <person name="Renner T."/>
            <person name="Rombauts S."/>
            <person name="Rushton P."/>
            <person name="Sanderfoot A."/>
            <person name="Schween G."/>
            <person name="Shiu S.-H."/>
            <person name="Stueber K."/>
            <person name="Theodoulou F.L."/>
            <person name="Tu H."/>
            <person name="Van de Peer Y."/>
            <person name="Verrier P.J."/>
            <person name="Waters E."/>
            <person name="Wood A."/>
            <person name="Yang L."/>
            <person name="Cove D."/>
            <person name="Cuming A."/>
            <person name="Hasebe M."/>
            <person name="Lucas S."/>
            <person name="Mishler D.B."/>
            <person name="Reski R."/>
            <person name="Grigoriev I."/>
            <person name="Quatrano R.S."/>
            <person name="Boore J.L."/>
        </authorList>
    </citation>
    <scope>NUCLEOTIDE SEQUENCE [LARGE SCALE GENOMIC DNA]</scope>
    <source>
        <strain evidence="3 4">cv. Gransden 2004</strain>
    </source>
</reference>
<dbReference type="EnsemblPlants" id="Pp3c23_21477V3.1">
    <property type="protein sequence ID" value="PAC:32950789.CDS.1"/>
    <property type="gene ID" value="Pp3c23_21477"/>
</dbReference>
<keyword evidence="4" id="KW-1185">Reference proteome</keyword>
<dbReference type="InParanoid" id="A0A2K1IK91"/>
<dbReference type="Proteomes" id="UP000006727">
    <property type="component" value="Chromosome 23"/>
</dbReference>
<gene>
    <name evidence="2" type="ORF">PHYPA_028385</name>
</gene>
<organism evidence="2">
    <name type="scientific">Physcomitrium patens</name>
    <name type="common">Spreading-leaved earth moss</name>
    <name type="synonym">Physcomitrella patens</name>
    <dbReference type="NCBI Taxonomy" id="3218"/>
    <lineage>
        <taxon>Eukaryota</taxon>
        <taxon>Viridiplantae</taxon>
        <taxon>Streptophyta</taxon>
        <taxon>Embryophyta</taxon>
        <taxon>Bryophyta</taxon>
        <taxon>Bryophytina</taxon>
        <taxon>Bryopsida</taxon>
        <taxon>Funariidae</taxon>
        <taxon>Funariales</taxon>
        <taxon>Funariaceae</taxon>
        <taxon>Physcomitrium</taxon>
    </lineage>
</organism>
<sequence length="101" mass="11071">MVMWWLTFGCGGACSTITAIVCCCDPVSCGATLFVPATERRHGAEILRPHQRPFAWAINSRASQDSQVHTLATQDIRSSTECDGDDSTFLLFADHDPCHNN</sequence>
<dbReference type="AlphaFoldDB" id="A0A2K1IK91"/>